<protein>
    <recommendedName>
        <fullName evidence="2">Endonuclease/exonuclease/phosphatase domain-containing protein</fullName>
    </recommendedName>
</protein>
<dbReference type="SUPFAM" id="SSF56219">
    <property type="entry name" value="DNase I-like"/>
    <property type="match status" value="1"/>
</dbReference>
<organism evidence="3 4">
    <name type="scientific">Macrosiphum euphorbiae</name>
    <name type="common">potato aphid</name>
    <dbReference type="NCBI Taxonomy" id="13131"/>
    <lineage>
        <taxon>Eukaryota</taxon>
        <taxon>Metazoa</taxon>
        <taxon>Ecdysozoa</taxon>
        <taxon>Arthropoda</taxon>
        <taxon>Hexapoda</taxon>
        <taxon>Insecta</taxon>
        <taxon>Pterygota</taxon>
        <taxon>Neoptera</taxon>
        <taxon>Paraneoptera</taxon>
        <taxon>Hemiptera</taxon>
        <taxon>Sternorrhyncha</taxon>
        <taxon>Aphidomorpha</taxon>
        <taxon>Aphidoidea</taxon>
        <taxon>Aphididae</taxon>
        <taxon>Macrosiphini</taxon>
        <taxon>Macrosiphum</taxon>
    </lineage>
</organism>
<keyword evidence="4" id="KW-1185">Reference proteome</keyword>
<keyword evidence="1" id="KW-0812">Transmembrane</keyword>
<evidence type="ECO:0000313" key="4">
    <source>
        <dbReference type="Proteomes" id="UP001160148"/>
    </source>
</evidence>
<dbReference type="InterPro" id="IPR005135">
    <property type="entry name" value="Endo/exonuclease/phosphatase"/>
</dbReference>
<dbReference type="GO" id="GO:0003824">
    <property type="term" value="F:catalytic activity"/>
    <property type="evidence" value="ECO:0007669"/>
    <property type="project" value="InterPro"/>
</dbReference>
<keyword evidence="1" id="KW-1133">Transmembrane helix</keyword>
<dbReference type="AlphaFoldDB" id="A0AAV0WY19"/>
<dbReference type="Pfam" id="PF14529">
    <property type="entry name" value="Exo_endo_phos_2"/>
    <property type="match status" value="1"/>
</dbReference>
<dbReference type="PANTHER" id="PTHR33273:SF4">
    <property type="entry name" value="ENDONUCLEASE_EXONUCLEASE_PHOSPHATASE DOMAIN-CONTAINING PROTEIN"/>
    <property type="match status" value="1"/>
</dbReference>
<reference evidence="3 4" key="1">
    <citation type="submission" date="2023-01" db="EMBL/GenBank/DDBJ databases">
        <authorList>
            <person name="Whitehead M."/>
        </authorList>
    </citation>
    <scope>NUCLEOTIDE SEQUENCE [LARGE SCALE GENOMIC DNA]</scope>
</reference>
<dbReference type="Proteomes" id="UP001160148">
    <property type="component" value="Unassembled WGS sequence"/>
</dbReference>
<comment type="caution">
    <text evidence="3">The sequence shown here is derived from an EMBL/GenBank/DDBJ whole genome shotgun (WGS) entry which is preliminary data.</text>
</comment>
<evidence type="ECO:0000256" key="1">
    <source>
        <dbReference type="SAM" id="Phobius"/>
    </source>
</evidence>
<proteinExistence type="predicted"/>
<dbReference type="PANTHER" id="PTHR33273">
    <property type="entry name" value="DOMAIN-CONTAINING PROTEIN, PUTATIVE-RELATED"/>
    <property type="match status" value="1"/>
</dbReference>
<dbReference type="InterPro" id="IPR036691">
    <property type="entry name" value="Endo/exonu/phosph_ase_sf"/>
</dbReference>
<evidence type="ECO:0000313" key="3">
    <source>
        <dbReference type="EMBL" id="CAI6360613.1"/>
    </source>
</evidence>
<dbReference type="Gene3D" id="3.60.10.10">
    <property type="entry name" value="Endonuclease/exonuclease/phosphatase"/>
    <property type="match status" value="1"/>
</dbReference>
<keyword evidence="1" id="KW-0472">Membrane</keyword>
<gene>
    <name evidence="3" type="ORF">MEUPH1_LOCUS15897</name>
</gene>
<feature type="transmembrane region" description="Helical" evidence="1">
    <location>
        <begin position="357"/>
        <end position="379"/>
    </location>
</feature>
<sequence>MDKNIQAIELTQHNSTNIAVIDVGLGSKTVTLVSAYFKYSVPTHHFTEKLRTILEGSTEAIIGADTNGHSPRWHSSDQNQRGRIVEDLIDDFDLKIINTPGNIETYARQGMGSSNIDVTLSTPGIAGNITNWLVSDVTDSDHRLLSYALDITIGRTQGSKRFDVGRADWDSFSLELARSVLTVQTTAGLNAHASTLIGAITTAAKKAIPTRTDRRWNIIRQPWWTETLTSMRKRLNLAKRRGLMHQDRQAYNRLRNQFLQEIRSSKMTAWRNMSDNINVHTWGKAFKYAKNGPRAIGVTCSLSRADGTLTKTVGETISELLDTFVPADPDQGGSLRYGPMEQHVPIDELEIKNATRVAFFTFSVGFSLLSILYGLYWVCELCY</sequence>
<feature type="domain" description="Endonuclease/exonuclease/phosphatase" evidence="2">
    <location>
        <begin position="31"/>
        <end position="144"/>
    </location>
</feature>
<dbReference type="EMBL" id="CARXXK010000003">
    <property type="protein sequence ID" value="CAI6360613.1"/>
    <property type="molecule type" value="Genomic_DNA"/>
</dbReference>
<evidence type="ECO:0000259" key="2">
    <source>
        <dbReference type="Pfam" id="PF14529"/>
    </source>
</evidence>
<name>A0AAV0WY19_9HEMI</name>
<accession>A0AAV0WY19</accession>